<keyword evidence="1" id="KW-0732">Signal</keyword>
<feature type="signal peptide" evidence="1">
    <location>
        <begin position="1"/>
        <end position="28"/>
    </location>
</feature>
<comment type="caution">
    <text evidence="2">The sequence shown here is derived from an EMBL/GenBank/DDBJ whole genome shotgun (WGS) entry which is preliminary data.</text>
</comment>
<evidence type="ECO:0000256" key="1">
    <source>
        <dbReference type="SAM" id="SignalP"/>
    </source>
</evidence>
<sequence length="297" mass="31310">MRASIFRRVGAGLVACTAVVLMATPAQAAVATPMAAKSTTDVAGVQRGDAVRQSTAAQKESFLTAHEGLLGRRLSGHAVQAPATIHPSAGTAFINMGNNQGAFAAQSVSTAVHPTNSGTTIYTPTLYPAGGSCIEVTTVYTKSTQAVEAWDWCNHIDFEASVAINSSFISKYTSGGAYTTEILKTGGNTWVAYLYNYTTKAYDKLYTSSGNTQAGTTGWDVNELYSELQSNGQSYACADMAGKTFSADNIQVNLGGTWQAAAPGNSDTRFDSGNAAFDCSSRTYTMVTKYNHWQVVG</sequence>
<gene>
    <name evidence="2" type="ORF">BJ998_000688</name>
</gene>
<protein>
    <recommendedName>
        <fullName evidence="4">Secreted protein</fullName>
    </recommendedName>
</protein>
<proteinExistence type="predicted"/>
<name>A0A7W9NDQ4_9PSEU</name>
<dbReference type="Proteomes" id="UP000585638">
    <property type="component" value="Unassembled WGS sequence"/>
</dbReference>
<evidence type="ECO:0008006" key="4">
    <source>
        <dbReference type="Google" id="ProtNLM"/>
    </source>
</evidence>
<keyword evidence="3" id="KW-1185">Reference proteome</keyword>
<dbReference type="AlphaFoldDB" id="A0A7W9NDQ4"/>
<reference evidence="2 3" key="1">
    <citation type="submission" date="2020-08" db="EMBL/GenBank/DDBJ databases">
        <title>Sequencing the genomes of 1000 actinobacteria strains.</title>
        <authorList>
            <person name="Klenk H.-P."/>
        </authorList>
    </citation>
    <scope>NUCLEOTIDE SEQUENCE [LARGE SCALE GENOMIC DNA]</scope>
    <source>
        <strain evidence="2 3">DSM 43851</strain>
    </source>
</reference>
<evidence type="ECO:0000313" key="3">
    <source>
        <dbReference type="Proteomes" id="UP000585638"/>
    </source>
</evidence>
<dbReference type="RefSeq" id="WP_184858386.1">
    <property type="nucleotide sequence ID" value="NZ_JACHIR010000001.1"/>
</dbReference>
<evidence type="ECO:0000313" key="2">
    <source>
        <dbReference type="EMBL" id="MBB5889492.1"/>
    </source>
</evidence>
<organism evidence="2 3">
    <name type="scientific">Kutzneria kofuensis</name>
    <dbReference type="NCBI Taxonomy" id="103725"/>
    <lineage>
        <taxon>Bacteria</taxon>
        <taxon>Bacillati</taxon>
        <taxon>Actinomycetota</taxon>
        <taxon>Actinomycetes</taxon>
        <taxon>Pseudonocardiales</taxon>
        <taxon>Pseudonocardiaceae</taxon>
        <taxon>Kutzneria</taxon>
    </lineage>
</organism>
<dbReference type="EMBL" id="JACHIR010000001">
    <property type="protein sequence ID" value="MBB5889492.1"/>
    <property type="molecule type" value="Genomic_DNA"/>
</dbReference>
<accession>A0A7W9NDQ4</accession>
<feature type="chain" id="PRO_5030786072" description="Secreted protein" evidence="1">
    <location>
        <begin position="29"/>
        <end position="297"/>
    </location>
</feature>